<organism evidence="1">
    <name type="scientific">Rhizophora mucronata</name>
    <name type="common">Asiatic mangrove</name>
    <dbReference type="NCBI Taxonomy" id="61149"/>
    <lineage>
        <taxon>Eukaryota</taxon>
        <taxon>Viridiplantae</taxon>
        <taxon>Streptophyta</taxon>
        <taxon>Embryophyta</taxon>
        <taxon>Tracheophyta</taxon>
        <taxon>Spermatophyta</taxon>
        <taxon>Magnoliopsida</taxon>
        <taxon>eudicotyledons</taxon>
        <taxon>Gunneridae</taxon>
        <taxon>Pentapetalae</taxon>
        <taxon>rosids</taxon>
        <taxon>fabids</taxon>
        <taxon>Malpighiales</taxon>
        <taxon>Rhizophoraceae</taxon>
        <taxon>Rhizophora</taxon>
    </lineage>
</organism>
<dbReference type="EMBL" id="GGEC01028716">
    <property type="protein sequence ID" value="MBX09200.1"/>
    <property type="molecule type" value="Transcribed_RNA"/>
</dbReference>
<sequence>MLLRRWNAQDHQELRLKAVKSLGRIALRLRNAPRSPRTE</sequence>
<proteinExistence type="predicted"/>
<name>A0A2P2KU06_RHIMU</name>
<accession>A0A2P2KU06</accession>
<reference evidence="1" key="1">
    <citation type="submission" date="2018-02" db="EMBL/GenBank/DDBJ databases">
        <title>Rhizophora mucronata_Transcriptome.</title>
        <authorList>
            <person name="Meera S.P."/>
            <person name="Sreeshan A."/>
            <person name="Augustine A."/>
        </authorList>
    </citation>
    <scope>NUCLEOTIDE SEQUENCE</scope>
    <source>
        <tissue evidence="1">Leaf</tissue>
    </source>
</reference>
<protein>
    <submittedName>
        <fullName evidence="1">Uncharacterized protein</fullName>
    </submittedName>
</protein>
<dbReference type="AlphaFoldDB" id="A0A2P2KU06"/>
<evidence type="ECO:0000313" key="1">
    <source>
        <dbReference type="EMBL" id="MBX09200.1"/>
    </source>
</evidence>